<dbReference type="STRING" id="215637.A0A4P9ZWJ2"/>
<protein>
    <recommendedName>
        <fullName evidence="10">Palmitoyltransferase</fullName>
        <ecNumber evidence="10">2.3.1.225</ecNumber>
    </recommendedName>
</protein>
<dbReference type="InterPro" id="IPR001594">
    <property type="entry name" value="Palmitoyltrfase_DHHC"/>
</dbReference>
<dbReference type="Pfam" id="PF01529">
    <property type="entry name" value="DHHC"/>
    <property type="match status" value="1"/>
</dbReference>
<dbReference type="InterPro" id="IPR039859">
    <property type="entry name" value="PFA4/ZDH16/20/ERF2-like"/>
</dbReference>
<evidence type="ECO:0000256" key="3">
    <source>
        <dbReference type="ARBA" id="ARBA00022692"/>
    </source>
</evidence>
<evidence type="ECO:0000256" key="10">
    <source>
        <dbReference type="RuleBase" id="RU079119"/>
    </source>
</evidence>
<dbReference type="Proteomes" id="UP000268162">
    <property type="component" value="Unassembled WGS sequence"/>
</dbReference>
<reference evidence="13" key="1">
    <citation type="journal article" date="2018" name="Nat. Microbiol.">
        <title>Leveraging single-cell genomics to expand the fungal tree of life.</title>
        <authorList>
            <person name="Ahrendt S.R."/>
            <person name="Quandt C.A."/>
            <person name="Ciobanu D."/>
            <person name="Clum A."/>
            <person name="Salamov A."/>
            <person name="Andreopoulos B."/>
            <person name="Cheng J.F."/>
            <person name="Woyke T."/>
            <person name="Pelin A."/>
            <person name="Henrissat B."/>
            <person name="Reynolds N.K."/>
            <person name="Benny G.L."/>
            <person name="Smith M.E."/>
            <person name="James T.Y."/>
            <person name="Grigoriev I.V."/>
        </authorList>
    </citation>
    <scope>NUCLEOTIDE SEQUENCE [LARGE SCALE GENOMIC DNA]</scope>
    <source>
        <strain evidence="13">RSA 468</strain>
    </source>
</reference>
<accession>A0A4P9ZWJ2</accession>
<evidence type="ECO:0000313" key="12">
    <source>
        <dbReference type="EMBL" id="RKP38014.1"/>
    </source>
</evidence>
<keyword evidence="4 10" id="KW-1133">Transmembrane helix</keyword>
<comment type="catalytic activity">
    <reaction evidence="9 10">
        <text>L-cysteinyl-[protein] + hexadecanoyl-CoA = S-hexadecanoyl-L-cysteinyl-[protein] + CoA</text>
        <dbReference type="Rhea" id="RHEA:36683"/>
        <dbReference type="Rhea" id="RHEA-COMP:10131"/>
        <dbReference type="Rhea" id="RHEA-COMP:11032"/>
        <dbReference type="ChEBI" id="CHEBI:29950"/>
        <dbReference type="ChEBI" id="CHEBI:57287"/>
        <dbReference type="ChEBI" id="CHEBI:57379"/>
        <dbReference type="ChEBI" id="CHEBI:74151"/>
        <dbReference type="EC" id="2.3.1.225"/>
    </reaction>
</comment>
<evidence type="ECO:0000259" key="11">
    <source>
        <dbReference type="Pfam" id="PF01529"/>
    </source>
</evidence>
<feature type="transmembrane region" description="Helical" evidence="10">
    <location>
        <begin position="63"/>
        <end position="91"/>
    </location>
</feature>
<evidence type="ECO:0000256" key="2">
    <source>
        <dbReference type="ARBA" id="ARBA00022679"/>
    </source>
</evidence>
<proteinExistence type="inferred from homology"/>
<evidence type="ECO:0000256" key="7">
    <source>
        <dbReference type="ARBA" id="ARBA00023288"/>
    </source>
</evidence>
<organism evidence="12 13">
    <name type="scientific">Dimargaris cristalligena</name>
    <dbReference type="NCBI Taxonomy" id="215637"/>
    <lineage>
        <taxon>Eukaryota</taxon>
        <taxon>Fungi</taxon>
        <taxon>Fungi incertae sedis</taxon>
        <taxon>Zoopagomycota</taxon>
        <taxon>Kickxellomycotina</taxon>
        <taxon>Dimargaritomycetes</taxon>
        <taxon>Dimargaritales</taxon>
        <taxon>Dimargaritaceae</taxon>
        <taxon>Dimargaris</taxon>
    </lineage>
</organism>
<dbReference type="PROSITE" id="PS50216">
    <property type="entry name" value="DHHC"/>
    <property type="match status" value="1"/>
</dbReference>
<keyword evidence="3 10" id="KW-0812">Transmembrane</keyword>
<dbReference type="EC" id="2.3.1.225" evidence="10"/>
<dbReference type="AlphaFoldDB" id="A0A4P9ZWJ2"/>
<evidence type="ECO:0000256" key="9">
    <source>
        <dbReference type="ARBA" id="ARBA00048048"/>
    </source>
</evidence>
<keyword evidence="5 10" id="KW-0472">Membrane</keyword>
<name>A0A4P9ZWJ2_9FUNG</name>
<keyword evidence="8 10" id="KW-0012">Acyltransferase</keyword>
<feature type="transmembrane region" description="Helical" evidence="10">
    <location>
        <begin position="103"/>
        <end position="129"/>
    </location>
</feature>
<comment type="similarity">
    <text evidence="10">Belongs to the DHHC palmitoyltransferase family.</text>
</comment>
<evidence type="ECO:0000313" key="13">
    <source>
        <dbReference type="Proteomes" id="UP000268162"/>
    </source>
</evidence>
<evidence type="ECO:0000256" key="5">
    <source>
        <dbReference type="ARBA" id="ARBA00023136"/>
    </source>
</evidence>
<evidence type="ECO:0000256" key="6">
    <source>
        <dbReference type="ARBA" id="ARBA00023139"/>
    </source>
</evidence>
<evidence type="ECO:0000256" key="1">
    <source>
        <dbReference type="ARBA" id="ARBA00004141"/>
    </source>
</evidence>
<sequence>MSSTAPLAPVTVKFNGTKRYCRKCNMPKPDRAHHCSVCQVCVLKMDHHCPWINNCVGHGNHKVFILFLFWGCLYCWFCFAATLPTFIELLLSKAMDRDPDIHLLFLMLAAGIFGISLSVFIGFHTYLLIRNVTTIETYEKNRFHTEIRPESPLVRYHNLFNMGVNHNFQDVMGPRWHLWIFPIINSRGDGHSFPINTYVYGSFPLEEGRPDFSTSPE</sequence>
<dbReference type="GO" id="GO:0016020">
    <property type="term" value="C:membrane"/>
    <property type="evidence" value="ECO:0007669"/>
    <property type="project" value="UniProtKB-SubCell"/>
</dbReference>
<feature type="domain" description="Palmitoyltransferase DHHC" evidence="11">
    <location>
        <begin position="16"/>
        <end position="140"/>
    </location>
</feature>
<evidence type="ECO:0000256" key="8">
    <source>
        <dbReference type="ARBA" id="ARBA00023315"/>
    </source>
</evidence>
<comment type="domain">
    <text evidence="10">The DHHC domain is required for palmitoyltransferase activity.</text>
</comment>
<dbReference type="PANTHER" id="PTHR12246">
    <property type="entry name" value="PALMITOYLTRANSFERASE ZDHHC16"/>
    <property type="match status" value="1"/>
</dbReference>
<keyword evidence="2 10" id="KW-0808">Transferase</keyword>
<keyword evidence="6" id="KW-0564">Palmitate</keyword>
<evidence type="ECO:0000256" key="4">
    <source>
        <dbReference type="ARBA" id="ARBA00022989"/>
    </source>
</evidence>
<dbReference type="EMBL" id="ML002417">
    <property type="protein sequence ID" value="RKP38014.1"/>
    <property type="molecule type" value="Genomic_DNA"/>
</dbReference>
<dbReference type="GO" id="GO:0019706">
    <property type="term" value="F:protein-cysteine S-palmitoyltransferase activity"/>
    <property type="evidence" value="ECO:0007669"/>
    <property type="project" value="UniProtKB-EC"/>
</dbReference>
<comment type="subcellular location">
    <subcellularLocation>
        <location evidence="1">Membrane</location>
        <topology evidence="1">Multi-pass membrane protein</topology>
    </subcellularLocation>
</comment>
<keyword evidence="7" id="KW-0449">Lipoprotein</keyword>
<gene>
    <name evidence="12" type="ORF">BJ085DRAFT_17278</name>
</gene>
<keyword evidence="13" id="KW-1185">Reference proteome</keyword>